<feature type="transmembrane region" description="Helical" evidence="6">
    <location>
        <begin position="224"/>
        <end position="243"/>
    </location>
</feature>
<evidence type="ECO:0000256" key="6">
    <source>
        <dbReference type="SAM" id="Phobius"/>
    </source>
</evidence>
<keyword evidence="2 5" id="KW-0812">Transmembrane</keyword>
<feature type="transmembrane region" description="Helical" evidence="6">
    <location>
        <begin position="279"/>
        <end position="303"/>
    </location>
</feature>
<gene>
    <name evidence="7" type="ORF">ETD83_13000</name>
</gene>
<dbReference type="RefSeq" id="WP_138645358.1">
    <property type="nucleotide sequence ID" value="NZ_VCKW01000053.1"/>
</dbReference>
<name>A0A5C4JD77_9ACTN</name>
<sequence>MGGPVGDPTPVWAVVALPLVLAALTYSAAAMDSAFHSGGGFVAPLREGVRLVVQQRRRTLAPDALLARIGVISLPAAALLAATVIPLDGGSVWEPPVSVVWFNAMEVVAWGSLWLAGWGVNSAFPLIGGYRFVAQGLAYELPHMFALITAGLGAGSLDLTEVAAAQDGLWFAVWMPVAFAVYLLSAVAMTFWGPMSHPVADDAAGGVAAELSGPDRLLFFAGRLALLTVAAAAAVPLFLGGGAGPWLPGWAWSLIKTYAVLALLVWVRGGFPVLRMDRFMTAAWMVLIPATLLQALVVGIVVVN</sequence>
<dbReference type="Proteomes" id="UP000309174">
    <property type="component" value="Unassembled WGS sequence"/>
</dbReference>
<keyword evidence="3 6" id="KW-1133">Transmembrane helix</keyword>
<dbReference type="AlphaFoldDB" id="A0A5C4JD77"/>
<evidence type="ECO:0000313" key="7">
    <source>
        <dbReference type="EMBL" id="TMR02211.1"/>
    </source>
</evidence>
<keyword evidence="8" id="KW-1185">Reference proteome</keyword>
<protein>
    <submittedName>
        <fullName evidence="7">NADH-quinone oxidoreductase subunit H</fullName>
    </submittedName>
</protein>
<evidence type="ECO:0000256" key="1">
    <source>
        <dbReference type="ARBA" id="ARBA00004141"/>
    </source>
</evidence>
<proteinExistence type="inferred from homology"/>
<dbReference type="EMBL" id="VCKW01000053">
    <property type="protein sequence ID" value="TMR02211.1"/>
    <property type="molecule type" value="Genomic_DNA"/>
</dbReference>
<feature type="transmembrane region" description="Helical" evidence="6">
    <location>
        <begin position="65"/>
        <end position="87"/>
    </location>
</feature>
<dbReference type="GO" id="GO:0009060">
    <property type="term" value="P:aerobic respiration"/>
    <property type="evidence" value="ECO:0007669"/>
    <property type="project" value="TreeGrafter"/>
</dbReference>
<accession>A0A5C4JD77</accession>
<evidence type="ECO:0000256" key="3">
    <source>
        <dbReference type="ARBA" id="ARBA00022989"/>
    </source>
</evidence>
<evidence type="ECO:0000256" key="2">
    <source>
        <dbReference type="ARBA" id="ARBA00022692"/>
    </source>
</evidence>
<reference evidence="7 8" key="1">
    <citation type="submission" date="2019-05" db="EMBL/GenBank/DDBJ databases">
        <title>Draft genome sequence of Actinomadura sp. 14C53.</title>
        <authorList>
            <person name="Saricaoglu S."/>
            <person name="Isik K."/>
        </authorList>
    </citation>
    <scope>NUCLEOTIDE SEQUENCE [LARGE SCALE GENOMIC DNA]</scope>
    <source>
        <strain evidence="7 8">14C53</strain>
    </source>
</reference>
<evidence type="ECO:0000256" key="4">
    <source>
        <dbReference type="ARBA" id="ARBA00023136"/>
    </source>
</evidence>
<dbReference type="GO" id="GO:0005886">
    <property type="term" value="C:plasma membrane"/>
    <property type="evidence" value="ECO:0007669"/>
    <property type="project" value="UniProtKB-SubCell"/>
</dbReference>
<organism evidence="7 8">
    <name type="scientific">Actinomadura soli</name>
    <dbReference type="NCBI Taxonomy" id="2508997"/>
    <lineage>
        <taxon>Bacteria</taxon>
        <taxon>Bacillati</taxon>
        <taxon>Actinomycetota</taxon>
        <taxon>Actinomycetes</taxon>
        <taxon>Streptosporangiales</taxon>
        <taxon>Thermomonosporaceae</taxon>
        <taxon>Actinomadura</taxon>
    </lineage>
</organism>
<comment type="caution">
    <text evidence="7">The sequence shown here is derived from an EMBL/GenBank/DDBJ whole genome shotgun (WGS) entry which is preliminary data.</text>
</comment>
<dbReference type="OrthoDB" id="5185879at2"/>
<feature type="transmembrane region" description="Helical" evidence="6">
    <location>
        <begin position="169"/>
        <end position="192"/>
    </location>
</feature>
<dbReference type="InterPro" id="IPR001694">
    <property type="entry name" value="NADH_UbQ_OxRdtase_su1/FPO"/>
</dbReference>
<evidence type="ECO:0000256" key="5">
    <source>
        <dbReference type="RuleBase" id="RU000471"/>
    </source>
</evidence>
<feature type="transmembrane region" description="Helical" evidence="6">
    <location>
        <begin position="107"/>
        <end position="130"/>
    </location>
</feature>
<keyword evidence="5" id="KW-0520">NAD</keyword>
<keyword evidence="4 6" id="KW-0472">Membrane</keyword>
<dbReference type="PANTHER" id="PTHR11432">
    <property type="entry name" value="NADH DEHYDROGENASE SUBUNIT 1"/>
    <property type="match status" value="1"/>
</dbReference>
<comment type="subcellular location">
    <subcellularLocation>
        <location evidence="5">Cell membrane</location>
        <topology evidence="5">Multi-pass membrane protein</topology>
    </subcellularLocation>
    <subcellularLocation>
        <location evidence="1">Membrane</location>
        <topology evidence="1">Multi-pass membrane protein</topology>
    </subcellularLocation>
</comment>
<dbReference type="Pfam" id="PF00146">
    <property type="entry name" value="NADHdh"/>
    <property type="match status" value="1"/>
</dbReference>
<dbReference type="GO" id="GO:0003954">
    <property type="term" value="F:NADH dehydrogenase activity"/>
    <property type="evidence" value="ECO:0007669"/>
    <property type="project" value="TreeGrafter"/>
</dbReference>
<feature type="transmembrane region" description="Helical" evidence="6">
    <location>
        <begin position="12"/>
        <end position="31"/>
    </location>
</feature>
<evidence type="ECO:0000313" key="8">
    <source>
        <dbReference type="Proteomes" id="UP000309174"/>
    </source>
</evidence>
<comment type="similarity">
    <text evidence="5">Belongs to the complex I subunit 1 family.</text>
</comment>
<feature type="transmembrane region" description="Helical" evidence="6">
    <location>
        <begin position="249"/>
        <end position="267"/>
    </location>
</feature>
<dbReference type="PANTHER" id="PTHR11432:SF3">
    <property type="entry name" value="NADH-UBIQUINONE OXIDOREDUCTASE CHAIN 1"/>
    <property type="match status" value="1"/>
</dbReference>